<accession>A0A8H6M372</accession>
<evidence type="ECO:0000313" key="3">
    <source>
        <dbReference type="Proteomes" id="UP000521943"/>
    </source>
</evidence>
<dbReference type="AlphaFoldDB" id="A0A8H6M372"/>
<feature type="region of interest" description="Disordered" evidence="1">
    <location>
        <begin position="115"/>
        <end position="162"/>
    </location>
</feature>
<reference evidence="2 3" key="1">
    <citation type="submission" date="2020-07" db="EMBL/GenBank/DDBJ databases">
        <title>Comparative genomics of pyrophilous fungi reveals a link between fire events and developmental genes.</title>
        <authorList>
            <consortium name="DOE Joint Genome Institute"/>
            <person name="Steindorff A.S."/>
            <person name="Carver A."/>
            <person name="Calhoun S."/>
            <person name="Stillman K."/>
            <person name="Liu H."/>
            <person name="Lipzen A."/>
            <person name="Pangilinan J."/>
            <person name="Labutti K."/>
            <person name="Bruns T.D."/>
            <person name="Grigoriev I.V."/>
        </authorList>
    </citation>
    <scope>NUCLEOTIDE SEQUENCE [LARGE SCALE GENOMIC DNA]</scope>
    <source>
        <strain evidence="2 3">CBS 144469</strain>
    </source>
</reference>
<evidence type="ECO:0000256" key="1">
    <source>
        <dbReference type="SAM" id="MobiDB-lite"/>
    </source>
</evidence>
<feature type="region of interest" description="Disordered" evidence="1">
    <location>
        <begin position="226"/>
        <end position="245"/>
    </location>
</feature>
<dbReference type="EMBL" id="JACGCI010000060">
    <property type="protein sequence ID" value="KAF6749912.1"/>
    <property type="molecule type" value="Genomic_DNA"/>
</dbReference>
<dbReference type="OrthoDB" id="3248060at2759"/>
<keyword evidence="3" id="KW-1185">Reference proteome</keyword>
<comment type="caution">
    <text evidence="2">The sequence shown here is derived from an EMBL/GenBank/DDBJ whole genome shotgun (WGS) entry which is preliminary data.</text>
</comment>
<name>A0A8H6M372_9AGAR</name>
<feature type="compositionally biased region" description="Low complexity" evidence="1">
    <location>
        <begin position="59"/>
        <end position="68"/>
    </location>
</feature>
<proteinExistence type="predicted"/>
<dbReference type="Proteomes" id="UP000521943">
    <property type="component" value="Unassembled WGS sequence"/>
</dbReference>
<evidence type="ECO:0000313" key="2">
    <source>
        <dbReference type="EMBL" id="KAF6749912.1"/>
    </source>
</evidence>
<protein>
    <submittedName>
        <fullName evidence="2">Uncharacterized protein</fullName>
    </submittedName>
</protein>
<feature type="compositionally biased region" description="Acidic residues" evidence="1">
    <location>
        <begin position="88"/>
        <end position="100"/>
    </location>
</feature>
<organism evidence="2 3">
    <name type="scientific">Ephemerocybe angulata</name>
    <dbReference type="NCBI Taxonomy" id="980116"/>
    <lineage>
        <taxon>Eukaryota</taxon>
        <taxon>Fungi</taxon>
        <taxon>Dikarya</taxon>
        <taxon>Basidiomycota</taxon>
        <taxon>Agaricomycotina</taxon>
        <taxon>Agaricomycetes</taxon>
        <taxon>Agaricomycetidae</taxon>
        <taxon>Agaricales</taxon>
        <taxon>Agaricineae</taxon>
        <taxon>Psathyrellaceae</taxon>
        <taxon>Ephemerocybe</taxon>
    </lineage>
</organism>
<gene>
    <name evidence="2" type="ORF">DFP72DRAFT_1072820</name>
</gene>
<sequence length="486" mass="53862">MADNMDPEDVIALFGEDTFNHYLLEKFPNPTIRSLYPRSTVSKWLKVETFLEWAGNYMQSKPSSSSKPSQKRRRSPSPPRTVKKEVPEDFIEIPDSGDESDIPKMSDILRASLAKSKGKAASGTVNKKRSSSHGSVIIELSDSDESSSLPQPKKKQKTSASANEIKITRQTKVHTLITVTKLPSTWPVPRDGENVATLVDLSEDTTDWKDENGNEMSMAAKIKWESQDSWGGKGSAGSKSEGSKARHPYVFPLETKCQKAYHTCMGSYVCDRIDPMLLPSDYERYEEDPEKMHQLYDSEREVNINSTSNESRAIDFYKRACEKSCAAVDQAGNSINCIGAAVYRKRADGKMVSEIWAVGVICASPTTTNLVITGSPLKAALVPDYRISRPLARQVHNSRPSFAGAIMILGEWIRARKAIEAPSWLGSELSVGQHALPTATSKLLYYVAASTFKKNGGLEKSDTRMFGFGLIHMTVFSQCVRDHKEG</sequence>
<feature type="region of interest" description="Disordered" evidence="1">
    <location>
        <begin position="58"/>
        <end position="103"/>
    </location>
</feature>